<evidence type="ECO:0000256" key="5">
    <source>
        <dbReference type="ARBA" id="ARBA00022989"/>
    </source>
</evidence>
<evidence type="ECO:0000313" key="9">
    <source>
        <dbReference type="EMBL" id="UQN14621.1"/>
    </source>
</evidence>
<proteinExistence type="predicted"/>
<evidence type="ECO:0000256" key="1">
    <source>
        <dbReference type="ARBA" id="ARBA00004651"/>
    </source>
</evidence>
<keyword evidence="4 8" id="KW-0812">Transmembrane</keyword>
<feature type="transmembrane region" description="Helical" evidence="8">
    <location>
        <begin position="235"/>
        <end position="258"/>
    </location>
</feature>
<dbReference type="EMBL" id="CP097160">
    <property type="protein sequence ID" value="UQN14621.1"/>
    <property type="molecule type" value="Genomic_DNA"/>
</dbReference>
<feature type="transmembrane region" description="Helical" evidence="8">
    <location>
        <begin position="200"/>
        <end position="223"/>
    </location>
</feature>
<name>A0ABY4MZ06_9MICO</name>
<keyword evidence="5 8" id="KW-1133">Transmembrane helix</keyword>
<keyword evidence="7 8" id="KW-0472">Membrane</keyword>
<dbReference type="PANTHER" id="PTHR32024">
    <property type="entry name" value="TRK SYSTEM POTASSIUM UPTAKE PROTEIN TRKG-RELATED"/>
    <property type="match status" value="1"/>
</dbReference>
<dbReference type="InterPro" id="IPR003445">
    <property type="entry name" value="Cat_transpt"/>
</dbReference>
<feature type="transmembrane region" description="Helical" evidence="8">
    <location>
        <begin position="415"/>
        <end position="437"/>
    </location>
</feature>
<evidence type="ECO:0000256" key="7">
    <source>
        <dbReference type="ARBA" id="ARBA00023136"/>
    </source>
</evidence>
<protein>
    <submittedName>
        <fullName evidence="9">TrkH family potassium uptake protein</fullName>
    </submittedName>
</protein>
<sequence length="455" mass="48721">MSTHSPSRFAVLAFTGIIFLFTFVLMLPISSENGHFTPFPQALFTAVSTICVTGLSVVDMATHWSVFGDGVIFLGLQVGAIGVLTLASILGTAVTRKLGLRQRLMAASDQNSLRLHSGPVAESQAVRLGDIPGVLVTVAVSLVIIETIIAVLILPVLLLQPDYGPWWVALRDAFYYAASAFTNTGFTPNAEGLAPFDHNLWFLVCLCTAVFIGSIGFPVIFALTRWVKTRQRLSVHVKLTLTTTVILFLAGWIIIYLLEFDNPETLAGQEPWFAPFTAGFTSAMTRSGGFSTVDIASMNDSTLTVMSMLMFVGGGSASTAGGIKVTTIAILFLAAVAEAKGVQDMQVFRRRIPNDVLRLAVAVALWGATIVAVASISLMHITGTEFKYALFDTISAFATCGLSTGLTQNLPDTGVYILTATMWLGRVGTVTFAAAVASSDRKQLYTLPEERIIVG</sequence>
<evidence type="ECO:0000256" key="6">
    <source>
        <dbReference type="ARBA" id="ARBA00023065"/>
    </source>
</evidence>
<feature type="transmembrane region" description="Helical" evidence="8">
    <location>
        <begin position="6"/>
        <end position="27"/>
    </location>
</feature>
<feature type="transmembrane region" description="Helical" evidence="8">
    <location>
        <begin position="70"/>
        <end position="95"/>
    </location>
</feature>
<dbReference type="PANTHER" id="PTHR32024:SF1">
    <property type="entry name" value="KTR SYSTEM POTASSIUM UPTAKE PROTEIN B"/>
    <property type="match status" value="1"/>
</dbReference>
<feature type="transmembrane region" description="Helical" evidence="8">
    <location>
        <begin position="356"/>
        <end position="381"/>
    </location>
</feature>
<dbReference type="Pfam" id="PF02386">
    <property type="entry name" value="TrkH"/>
    <property type="match status" value="1"/>
</dbReference>
<evidence type="ECO:0000256" key="8">
    <source>
        <dbReference type="SAM" id="Phobius"/>
    </source>
</evidence>
<feature type="transmembrane region" description="Helical" evidence="8">
    <location>
        <begin position="39"/>
        <end position="58"/>
    </location>
</feature>
<evidence type="ECO:0000256" key="2">
    <source>
        <dbReference type="ARBA" id="ARBA00022448"/>
    </source>
</evidence>
<feature type="transmembrane region" description="Helical" evidence="8">
    <location>
        <begin position="134"/>
        <end position="158"/>
    </location>
</feature>
<organism evidence="9">
    <name type="scientific">Gulosibacter sediminis</name>
    <dbReference type="NCBI Taxonomy" id="1729695"/>
    <lineage>
        <taxon>Bacteria</taxon>
        <taxon>Bacillati</taxon>
        <taxon>Actinomycetota</taxon>
        <taxon>Actinomycetes</taxon>
        <taxon>Micrococcales</taxon>
        <taxon>Microbacteriaceae</taxon>
        <taxon>Gulosibacter</taxon>
    </lineage>
</organism>
<keyword evidence="6" id="KW-0406">Ion transport</keyword>
<feature type="transmembrane region" description="Helical" evidence="8">
    <location>
        <begin position="308"/>
        <end position="335"/>
    </location>
</feature>
<evidence type="ECO:0000256" key="3">
    <source>
        <dbReference type="ARBA" id="ARBA00022475"/>
    </source>
</evidence>
<evidence type="ECO:0000256" key="4">
    <source>
        <dbReference type="ARBA" id="ARBA00022692"/>
    </source>
</evidence>
<accession>A0ABY4MZ06</accession>
<keyword evidence="3" id="KW-1003">Cell membrane</keyword>
<comment type="subcellular location">
    <subcellularLocation>
        <location evidence="1">Cell membrane</location>
        <topology evidence="1">Multi-pass membrane protein</topology>
    </subcellularLocation>
</comment>
<keyword evidence="2" id="KW-0813">Transport</keyword>
<reference evidence="9" key="1">
    <citation type="submission" date="2022-05" db="EMBL/GenBank/DDBJ databases">
        <title>Complete genome sequence of toluene-degrading Gulosibacter sediminis strain ACHW.36C.</title>
        <authorList>
            <person name="Wai A.C."/>
            <person name="Lai G.K."/>
            <person name="Griffin S.D."/>
            <person name="Leung F.C."/>
        </authorList>
    </citation>
    <scope>NUCLEOTIDE SEQUENCE [LARGE SCALE GENOMIC DNA]</scope>
    <source>
        <strain evidence="9">ACHW.36C</strain>
    </source>
</reference>
<gene>
    <name evidence="9" type="ORF">M3M28_11315</name>
</gene>